<dbReference type="RefSeq" id="WP_350351703.1">
    <property type="nucleotide sequence ID" value="NZ_CP158357.1"/>
</dbReference>
<keyword evidence="2 4" id="KW-0238">DNA-binding</keyword>
<sequence>MTSTTTRRGPYAKTAQKKAAVAEAALAVVLESGHRALTTAAVAAQAKMSERTMLYHFPTRDHLLVAALERSDELVERLPVDRETLLEEGLFAIPRVTLGGIGGRTAVMELYNALRVESDNAGHPAHDYFRRHYTRTLETFRQLVVEQQESGGAHPDLDPDRVARQLHGVWSGLQSLYAVDPSFDILADLDDAFRRLTGQRELRARTVLGELAGRL</sequence>
<dbReference type="SUPFAM" id="SSF46689">
    <property type="entry name" value="Homeodomain-like"/>
    <property type="match status" value="1"/>
</dbReference>
<gene>
    <name evidence="6" type="ORF">ABS642_21435</name>
</gene>
<evidence type="ECO:0000313" key="6">
    <source>
        <dbReference type="EMBL" id="XBX78435.1"/>
    </source>
</evidence>
<reference evidence="6" key="1">
    <citation type="submission" date="2024-06" db="EMBL/GenBank/DDBJ databases">
        <title>Draft genome sequence of Microbacterium sp. strain A8/3-1, isolated from Oxytropis tragacanthoides Fisch. ex DC. Root nodules in the Altai region of Russia.</title>
        <authorList>
            <person name="Sazanova A."/>
            <person name="Guro P."/>
            <person name="Kuznetsova I."/>
            <person name="Belimov A."/>
            <person name="Safronova V."/>
        </authorList>
    </citation>
    <scope>NUCLEOTIDE SEQUENCE</scope>
    <source>
        <strain evidence="6">A8/3-1</strain>
    </source>
</reference>
<feature type="domain" description="HTH tetR-type" evidence="5">
    <location>
        <begin position="15"/>
        <end position="75"/>
    </location>
</feature>
<evidence type="ECO:0000259" key="5">
    <source>
        <dbReference type="PROSITE" id="PS50977"/>
    </source>
</evidence>
<evidence type="ECO:0000256" key="1">
    <source>
        <dbReference type="ARBA" id="ARBA00023015"/>
    </source>
</evidence>
<proteinExistence type="predicted"/>
<keyword evidence="3" id="KW-0804">Transcription</keyword>
<dbReference type="SUPFAM" id="SSF48498">
    <property type="entry name" value="Tetracyclin repressor-like, C-terminal domain"/>
    <property type="match status" value="1"/>
</dbReference>
<dbReference type="AlphaFoldDB" id="A0AAU7VY28"/>
<dbReference type="InterPro" id="IPR001647">
    <property type="entry name" value="HTH_TetR"/>
</dbReference>
<protein>
    <submittedName>
        <fullName evidence="6">TetR family transcriptional regulator</fullName>
    </submittedName>
</protein>
<dbReference type="PROSITE" id="PS50977">
    <property type="entry name" value="HTH_TETR_2"/>
    <property type="match status" value="1"/>
</dbReference>
<organism evidence="6">
    <name type="scientific">Microbacterium sp. A8/3-1</name>
    <dbReference type="NCBI Taxonomy" id="3160749"/>
    <lineage>
        <taxon>Bacteria</taxon>
        <taxon>Bacillati</taxon>
        <taxon>Actinomycetota</taxon>
        <taxon>Actinomycetes</taxon>
        <taxon>Micrococcales</taxon>
        <taxon>Microbacteriaceae</taxon>
        <taxon>Microbacterium</taxon>
    </lineage>
</organism>
<dbReference type="PANTHER" id="PTHR30055">
    <property type="entry name" value="HTH-TYPE TRANSCRIPTIONAL REGULATOR RUTR"/>
    <property type="match status" value="1"/>
</dbReference>
<keyword evidence="1" id="KW-0805">Transcription regulation</keyword>
<evidence type="ECO:0000256" key="2">
    <source>
        <dbReference type="ARBA" id="ARBA00023125"/>
    </source>
</evidence>
<evidence type="ECO:0000256" key="4">
    <source>
        <dbReference type="PROSITE-ProRule" id="PRU00335"/>
    </source>
</evidence>
<dbReference type="PANTHER" id="PTHR30055:SF234">
    <property type="entry name" value="HTH-TYPE TRANSCRIPTIONAL REGULATOR BETI"/>
    <property type="match status" value="1"/>
</dbReference>
<dbReference type="InterPro" id="IPR009057">
    <property type="entry name" value="Homeodomain-like_sf"/>
</dbReference>
<dbReference type="GO" id="GO:0003700">
    <property type="term" value="F:DNA-binding transcription factor activity"/>
    <property type="evidence" value="ECO:0007669"/>
    <property type="project" value="TreeGrafter"/>
</dbReference>
<dbReference type="Gene3D" id="1.10.357.10">
    <property type="entry name" value="Tetracycline Repressor, domain 2"/>
    <property type="match status" value="1"/>
</dbReference>
<name>A0AAU7VY28_9MICO</name>
<dbReference type="EMBL" id="CP158357">
    <property type="protein sequence ID" value="XBX78435.1"/>
    <property type="molecule type" value="Genomic_DNA"/>
</dbReference>
<dbReference type="InterPro" id="IPR050109">
    <property type="entry name" value="HTH-type_TetR-like_transc_reg"/>
</dbReference>
<feature type="DNA-binding region" description="H-T-H motif" evidence="4">
    <location>
        <begin position="38"/>
        <end position="57"/>
    </location>
</feature>
<accession>A0AAU7VY28</accession>
<dbReference type="Pfam" id="PF00440">
    <property type="entry name" value="TetR_N"/>
    <property type="match status" value="1"/>
</dbReference>
<evidence type="ECO:0000256" key="3">
    <source>
        <dbReference type="ARBA" id="ARBA00023163"/>
    </source>
</evidence>
<dbReference type="InterPro" id="IPR036271">
    <property type="entry name" value="Tet_transcr_reg_TetR-rel_C_sf"/>
</dbReference>
<dbReference type="GO" id="GO:0000976">
    <property type="term" value="F:transcription cis-regulatory region binding"/>
    <property type="evidence" value="ECO:0007669"/>
    <property type="project" value="TreeGrafter"/>
</dbReference>